<dbReference type="EMBL" id="JAGEUA010000007">
    <property type="protein sequence ID" value="KAL0969390.1"/>
    <property type="molecule type" value="Genomic_DNA"/>
</dbReference>
<gene>
    <name evidence="7" type="ORF">UPYG_G00226820</name>
</gene>
<dbReference type="Proteomes" id="UP001557470">
    <property type="component" value="Unassembled WGS sequence"/>
</dbReference>
<keyword evidence="5" id="KW-0378">Hydrolase</keyword>
<keyword evidence="8" id="KW-1185">Reference proteome</keyword>
<organism evidence="7 8">
    <name type="scientific">Umbra pygmaea</name>
    <name type="common">Eastern mudminnow</name>
    <dbReference type="NCBI Taxonomy" id="75934"/>
    <lineage>
        <taxon>Eukaryota</taxon>
        <taxon>Metazoa</taxon>
        <taxon>Chordata</taxon>
        <taxon>Craniata</taxon>
        <taxon>Vertebrata</taxon>
        <taxon>Euteleostomi</taxon>
        <taxon>Actinopterygii</taxon>
        <taxon>Neopterygii</taxon>
        <taxon>Teleostei</taxon>
        <taxon>Protacanthopterygii</taxon>
        <taxon>Esociformes</taxon>
        <taxon>Umbridae</taxon>
        <taxon>Umbra</taxon>
    </lineage>
</organism>
<dbReference type="AlphaFoldDB" id="A0ABD0WCM6"/>
<comment type="caution">
    <text evidence="7">The sequence shown here is derived from an EMBL/GenBank/DDBJ whole genome shotgun (WGS) entry which is preliminary data.</text>
</comment>
<keyword evidence="3" id="KW-0645">Protease</keyword>
<evidence type="ECO:0000256" key="3">
    <source>
        <dbReference type="ARBA" id="ARBA00022670"/>
    </source>
</evidence>
<reference evidence="7 8" key="1">
    <citation type="submission" date="2024-06" db="EMBL/GenBank/DDBJ databases">
        <authorList>
            <person name="Pan Q."/>
            <person name="Wen M."/>
            <person name="Jouanno E."/>
            <person name="Zahm M."/>
            <person name="Klopp C."/>
            <person name="Cabau C."/>
            <person name="Louis A."/>
            <person name="Berthelot C."/>
            <person name="Parey E."/>
            <person name="Roest Crollius H."/>
            <person name="Montfort J."/>
            <person name="Robinson-Rechavi M."/>
            <person name="Bouchez O."/>
            <person name="Lampietro C."/>
            <person name="Lopez Roques C."/>
            <person name="Donnadieu C."/>
            <person name="Postlethwait J."/>
            <person name="Bobe J."/>
            <person name="Verreycken H."/>
            <person name="Guiguen Y."/>
        </authorList>
    </citation>
    <scope>NUCLEOTIDE SEQUENCE [LARGE SCALE GENOMIC DNA]</scope>
    <source>
        <strain evidence="7">Up_M1</strain>
        <tissue evidence="7">Testis</tissue>
    </source>
</reference>
<evidence type="ECO:0000256" key="5">
    <source>
        <dbReference type="ARBA" id="ARBA00022801"/>
    </source>
</evidence>
<dbReference type="GO" id="GO:0006508">
    <property type="term" value="P:proteolysis"/>
    <property type="evidence" value="ECO:0007669"/>
    <property type="project" value="UniProtKB-KW"/>
</dbReference>
<dbReference type="PANTHER" id="PTHR46896">
    <property type="entry name" value="SENTRIN-SPECIFIC PROTEASE"/>
    <property type="match status" value="1"/>
</dbReference>
<keyword evidence="4" id="KW-0833">Ubl conjugation pathway</keyword>
<keyword evidence="2" id="KW-0597">Phosphoprotein</keyword>
<sequence>MMKRHCAKTPFKKSLKGNAIGLNMLGMGKMSSLKSAAVLYNPVQNSDCYSVSQRQEGMVRDRVFQHAALLQKNIQRNDSMLCLQMEELLKKNKKCLVEPAVVLSSDEETLACSGTSANSGSSITSGDTEQVVGDFLTSHFFADNKTRPPKRKQMKNMLGKLGRKVKKNHPTLPSESTSPRVSEAISVVCRCVRVGTMDRKPSNVTFTTEYIQIDEQVQLRSSILSSCSWCTHQSMPALFLTTTQGEAQRLRVLLNMSRTQSGWYDCKGQHFGERYIILVFKNNISKLEEVGLQKIFREIGRRNEADPEDFTIQLSFTEAINILVESSQPAPEKTDDAPCAKTSRANNRHADKQLFEFIHGESMPTTPKSLISKRLTFTPPRITPVGPSLATLVQSPAPSPLSPAPMCPPSPSRCTFQAPTQVLDDEEIMEIESTFTGQVKRLILYPPPPAKGGISVTNEDLHRLNEGEFLNDVIIDFYLKYLVSAVLNEADASKTHIFSSFFYKQLTQTEQGKTPGSVDLPVKTRRHNRVRKWTRNVDLFQKDFIFVPINESAHWFLAVICFPGLVDSPPAPSPPAPSPPWEVEAGSCLDTSFLMDWNSPNPMSLFFRPPHSSARDPTDSPPADWGLTLGVSLSLCSDEEGGAELLSEFSGSSSSRMGLSGWMKTKRQRVSDNFIRSEMENDVYAFSPDEDFKQCDEGKLQGSGDVSSLTSIRRRPCIMIMDSLRGSSRAAVMSVLQEYLEVEWEVRRGSLRRFSRDTIQGLNPAVPQQDNFSDCGVFLLQYVESFLQNPPQDIEHLDLKEWFPLKRVKRKREEIRKLVLEIQRQQEKKTEDSQPVT</sequence>
<evidence type="ECO:0000313" key="7">
    <source>
        <dbReference type="EMBL" id="KAL0969390.1"/>
    </source>
</evidence>
<dbReference type="InterPro" id="IPR003653">
    <property type="entry name" value="Peptidase_C48_C"/>
</dbReference>
<evidence type="ECO:0000313" key="8">
    <source>
        <dbReference type="Proteomes" id="UP001557470"/>
    </source>
</evidence>
<evidence type="ECO:0000256" key="4">
    <source>
        <dbReference type="ARBA" id="ARBA00022786"/>
    </source>
</evidence>
<dbReference type="Gene3D" id="3.40.395.10">
    <property type="entry name" value="Adenoviral Proteinase, Chain A"/>
    <property type="match status" value="1"/>
</dbReference>
<name>A0ABD0WCM6_UMBPY</name>
<evidence type="ECO:0000259" key="6">
    <source>
        <dbReference type="PROSITE" id="PS50600"/>
    </source>
</evidence>
<evidence type="ECO:0000256" key="2">
    <source>
        <dbReference type="ARBA" id="ARBA00022553"/>
    </source>
</evidence>
<dbReference type="InterPro" id="IPR051947">
    <property type="entry name" value="Sentrin-specific_protease"/>
</dbReference>
<protein>
    <recommendedName>
        <fullName evidence="6">Ubiquitin-like protease family profile domain-containing protein</fullName>
    </recommendedName>
</protein>
<dbReference type="Gene3D" id="1.10.418.20">
    <property type="match status" value="1"/>
</dbReference>
<dbReference type="SUPFAM" id="SSF54001">
    <property type="entry name" value="Cysteine proteinases"/>
    <property type="match status" value="1"/>
</dbReference>
<dbReference type="PROSITE" id="PS50600">
    <property type="entry name" value="ULP_PROTEASE"/>
    <property type="match status" value="1"/>
</dbReference>
<dbReference type="GO" id="GO:0008233">
    <property type="term" value="F:peptidase activity"/>
    <property type="evidence" value="ECO:0007669"/>
    <property type="project" value="UniProtKB-KW"/>
</dbReference>
<evidence type="ECO:0000256" key="1">
    <source>
        <dbReference type="ARBA" id="ARBA00005234"/>
    </source>
</evidence>
<dbReference type="FunFam" id="1.10.418.20:FF:000004">
    <property type="entry name" value="sentrin-specific protease 7 isoform X1"/>
    <property type="match status" value="1"/>
</dbReference>
<dbReference type="PANTHER" id="PTHR46896:SF3">
    <property type="entry name" value="FI06413P-RELATED"/>
    <property type="match status" value="1"/>
</dbReference>
<feature type="domain" description="Ubiquitin-like protease family profile" evidence="6">
    <location>
        <begin position="454"/>
        <end position="786"/>
    </location>
</feature>
<proteinExistence type="inferred from homology"/>
<comment type="similarity">
    <text evidence="1">Belongs to the peptidase C48 family.</text>
</comment>
<dbReference type="InterPro" id="IPR038765">
    <property type="entry name" value="Papain-like_cys_pep_sf"/>
</dbReference>
<accession>A0ABD0WCM6</accession>
<dbReference type="Pfam" id="PF02902">
    <property type="entry name" value="Peptidase_C48"/>
    <property type="match status" value="2"/>
</dbReference>